<dbReference type="GO" id="GO:0034979">
    <property type="term" value="F:NAD-dependent protein lysine deacetylase activity"/>
    <property type="evidence" value="ECO:0007669"/>
    <property type="project" value="UniProtKB-EC"/>
</dbReference>
<feature type="binding site" evidence="4">
    <location>
        <position position="109"/>
    </location>
    <ligand>
        <name>NAD(+)</name>
        <dbReference type="ChEBI" id="CHEBI:57540"/>
    </ligand>
</feature>
<feature type="binding site" evidence="4 5">
    <location>
        <position position="153"/>
    </location>
    <ligand>
        <name>Zn(2+)</name>
        <dbReference type="ChEBI" id="CHEBI:29105"/>
    </ligand>
</feature>
<dbReference type="Proteomes" id="UP001158045">
    <property type="component" value="Unassembled WGS sequence"/>
</dbReference>
<dbReference type="NCBIfam" id="NF001752">
    <property type="entry name" value="PRK00481.1-1"/>
    <property type="match status" value="1"/>
</dbReference>
<dbReference type="InterPro" id="IPR003000">
    <property type="entry name" value="Sirtuin"/>
</dbReference>
<protein>
    <recommendedName>
        <fullName evidence="4">NAD-dependent protein deacetylase</fullName>
        <ecNumber evidence="4">2.3.1.286</ecNumber>
    </recommendedName>
    <alternativeName>
        <fullName evidence="4">Regulatory protein SIR2 homolog</fullName>
    </alternativeName>
</protein>
<dbReference type="HAMAP" id="MF_01968">
    <property type="entry name" value="Sirtuin_ClassU"/>
    <property type="match status" value="1"/>
</dbReference>
<dbReference type="PANTHER" id="PTHR11085:SF4">
    <property type="entry name" value="NAD-DEPENDENT PROTEIN DEACYLASE"/>
    <property type="match status" value="1"/>
</dbReference>
<comment type="similarity">
    <text evidence="4">Belongs to the sirtuin family. Class U subfamily.</text>
</comment>
<feature type="binding site" evidence="4">
    <location>
        <position position="36"/>
    </location>
    <ligand>
        <name>nicotinamide</name>
        <dbReference type="ChEBI" id="CHEBI:17154"/>
    </ligand>
</feature>
<evidence type="ECO:0000256" key="2">
    <source>
        <dbReference type="ARBA" id="ARBA00022679"/>
    </source>
</evidence>
<accession>A0ABT6NCQ8</accession>
<dbReference type="InterPro" id="IPR026590">
    <property type="entry name" value="Ssirtuin_cat_dom"/>
</dbReference>
<feature type="binding site" evidence="4 5">
    <location>
        <position position="135"/>
    </location>
    <ligand>
        <name>Zn(2+)</name>
        <dbReference type="ChEBI" id="CHEBI:29105"/>
    </ligand>
</feature>
<comment type="caution">
    <text evidence="7">The sequence shown here is derived from an EMBL/GenBank/DDBJ whole genome shotgun (WGS) entry which is preliminary data.</text>
</comment>
<comment type="cofactor">
    <cofactor evidence="4">
        <name>Zn(2+)</name>
        <dbReference type="ChEBI" id="CHEBI:29105"/>
    </cofactor>
    <text evidence="4">Binds 1 zinc ion per subunit.</text>
</comment>
<evidence type="ECO:0000313" key="8">
    <source>
        <dbReference type="Proteomes" id="UP001158045"/>
    </source>
</evidence>
<evidence type="ECO:0000256" key="5">
    <source>
        <dbReference type="PROSITE-ProRule" id="PRU00236"/>
    </source>
</evidence>
<dbReference type="InterPro" id="IPR026591">
    <property type="entry name" value="Sirtuin_cat_small_dom_sf"/>
</dbReference>
<feature type="binding site" evidence="4">
    <location>
        <position position="108"/>
    </location>
    <ligand>
        <name>NAD(+)</name>
        <dbReference type="ChEBI" id="CHEBI:57540"/>
    </ligand>
</feature>
<feature type="binding site" evidence="4 5">
    <location>
        <position position="132"/>
    </location>
    <ligand>
        <name>Zn(2+)</name>
        <dbReference type="ChEBI" id="CHEBI:29105"/>
    </ligand>
</feature>
<feature type="binding site" evidence="4">
    <location>
        <position position="106"/>
    </location>
    <ligand>
        <name>NAD(+)</name>
        <dbReference type="ChEBI" id="CHEBI:57540"/>
    </ligand>
</feature>
<feature type="binding site" evidence="4">
    <location>
        <position position="124"/>
    </location>
    <ligand>
        <name>NAD(+)</name>
        <dbReference type="ChEBI" id="CHEBI:57540"/>
    </ligand>
</feature>
<reference evidence="7 8" key="1">
    <citation type="submission" date="2023-04" db="EMBL/GenBank/DDBJ databases">
        <title>Fusibacter bizertensis strain WBS, isolated from littoral bottom sediments of the Arctic seas - biochemical and genomic analysis.</title>
        <authorList>
            <person name="Brioukhanov A.L."/>
        </authorList>
    </citation>
    <scope>NUCLEOTIDE SEQUENCE [LARGE SCALE GENOMIC DNA]</scope>
    <source>
        <strain evidence="7 8">WBS</strain>
    </source>
</reference>
<dbReference type="EC" id="2.3.1.286" evidence="4"/>
<dbReference type="PANTHER" id="PTHR11085">
    <property type="entry name" value="NAD-DEPENDENT PROTEIN DEACYLASE SIRTUIN-5, MITOCHONDRIAL-RELATED"/>
    <property type="match status" value="1"/>
</dbReference>
<keyword evidence="1 4" id="KW-0963">Cytoplasm</keyword>
<feature type="binding site" evidence="4">
    <location>
        <position position="29"/>
    </location>
    <ligand>
        <name>NAD(+)</name>
        <dbReference type="ChEBI" id="CHEBI:57540"/>
    </ligand>
</feature>
<feature type="binding site" evidence="4">
    <location>
        <position position="36"/>
    </location>
    <ligand>
        <name>NAD(+)</name>
        <dbReference type="ChEBI" id="CHEBI:57540"/>
    </ligand>
</feature>
<evidence type="ECO:0000256" key="4">
    <source>
        <dbReference type="HAMAP-Rule" id="MF_01968"/>
    </source>
</evidence>
<keyword evidence="3 4" id="KW-0520">NAD</keyword>
<dbReference type="Pfam" id="PF02146">
    <property type="entry name" value="SIR2"/>
    <property type="match status" value="1"/>
</dbReference>
<evidence type="ECO:0000313" key="7">
    <source>
        <dbReference type="EMBL" id="MDH8678199.1"/>
    </source>
</evidence>
<dbReference type="EMBL" id="JARYZI010000004">
    <property type="protein sequence ID" value="MDH8678199.1"/>
    <property type="molecule type" value="Genomic_DNA"/>
</dbReference>
<dbReference type="Gene3D" id="3.40.50.1220">
    <property type="entry name" value="TPP-binding domain"/>
    <property type="match status" value="1"/>
</dbReference>
<feature type="binding site" evidence="4">
    <location>
        <position position="235"/>
    </location>
    <ligand>
        <name>NAD(+)</name>
        <dbReference type="ChEBI" id="CHEBI:57540"/>
    </ligand>
</feature>
<dbReference type="InterPro" id="IPR028628">
    <property type="entry name" value="Sirtuin_class_U"/>
</dbReference>
<comment type="subcellular location">
    <subcellularLocation>
        <location evidence="4">Cytoplasm</location>
    </subcellularLocation>
</comment>
<dbReference type="InterPro" id="IPR050134">
    <property type="entry name" value="NAD-dep_sirtuin_deacylases"/>
</dbReference>
<dbReference type="RefSeq" id="WP_425365116.1">
    <property type="nucleotide sequence ID" value="NZ_JARYZI010000004.1"/>
</dbReference>
<keyword evidence="7" id="KW-0012">Acyltransferase</keyword>
<feature type="binding site" evidence="4">
    <location>
        <position position="109"/>
    </location>
    <ligand>
        <name>nicotinamide</name>
        <dbReference type="ChEBI" id="CHEBI:17154"/>
    </ligand>
</feature>
<keyword evidence="8" id="KW-1185">Reference proteome</keyword>
<dbReference type="SUPFAM" id="SSF52467">
    <property type="entry name" value="DHS-like NAD/FAD-binding domain"/>
    <property type="match status" value="1"/>
</dbReference>
<dbReference type="InterPro" id="IPR029035">
    <property type="entry name" value="DHS-like_NAD/FAD-binding_dom"/>
</dbReference>
<evidence type="ECO:0000256" key="3">
    <source>
        <dbReference type="ARBA" id="ARBA00023027"/>
    </source>
</evidence>
<dbReference type="Gene3D" id="3.30.1600.10">
    <property type="entry name" value="SIR2/SIRT2 'Small Domain"/>
    <property type="match status" value="1"/>
</dbReference>
<feature type="binding site" evidence="4">
    <location>
        <position position="25"/>
    </location>
    <ligand>
        <name>NAD(+)</name>
        <dbReference type="ChEBI" id="CHEBI:57540"/>
    </ligand>
</feature>
<feature type="binding site" evidence="4">
    <location>
        <position position="108"/>
    </location>
    <ligand>
        <name>nicotinamide</name>
        <dbReference type="ChEBI" id="CHEBI:17154"/>
    </ligand>
</feature>
<feature type="domain" description="Deacetylase sirtuin-type" evidence="6">
    <location>
        <begin position="1"/>
        <end position="245"/>
    </location>
</feature>
<evidence type="ECO:0000259" key="6">
    <source>
        <dbReference type="PROSITE" id="PS50305"/>
    </source>
</evidence>
<feature type="binding site" evidence="4">
    <location>
        <position position="194"/>
    </location>
    <ligand>
        <name>NAD(+)</name>
        <dbReference type="ChEBI" id="CHEBI:57540"/>
    </ligand>
</feature>
<sequence length="245" mass="26914">MLSEKIVKLKSLIERSERIVFFGGAGVSTESQIPDFRSSDGLFHTTLNRAYPPETILSHHFFMQFPDVFYTFYKENMIYEHAKPNAAHIALAELESKGKLKAVITQNIDGLHQLAGSKNVLELHGSIHQNTCMSCGKTFSLDVVIHSLGVPKCDVCGGIIKPDVVLYEENLDMEVIQSAVEAIESADLLIVGGTSLIVYPAAGLINYYKGTNLVLINKDKTGHDHKATLQILAPIGEVLSECVSR</sequence>
<gene>
    <name evidence="4" type="primary">cobB</name>
    <name evidence="7" type="ORF">QE109_08570</name>
</gene>
<name>A0ABT6NCQ8_9FIRM</name>
<comment type="caution">
    <text evidence="4">Lacks conserved residue(s) required for the propagation of feature annotation.</text>
</comment>
<keyword evidence="2 4" id="KW-0808">Transferase</keyword>
<keyword evidence="4 5" id="KW-0479">Metal-binding</keyword>
<proteinExistence type="inferred from homology"/>
<feature type="binding site" evidence="4">
    <location>
        <position position="217"/>
    </location>
    <ligand>
        <name>NAD(+)</name>
        <dbReference type="ChEBI" id="CHEBI:57540"/>
    </ligand>
</feature>
<feature type="active site" description="Proton acceptor" evidence="4 5">
    <location>
        <position position="124"/>
    </location>
</feature>
<comment type="catalytic activity">
    <reaction evidence="4">
        <text>N(6)-acetyl-L-lysyl-[protein] + NAD(+) + H2O = 2''-O-acetyl-ADP-D-ribose + nicotinamide + L-lysyl-[protein]</text>
        <dbReference type="Rhea" id="RHEA:43636"/>
        <dbReference type="Rhea" id="RHEA-COMP:9752"/>
        <dbReference type="Rhea" id="RHEA-COMP:10731"/>
        <dbReference type="ChEBI" id="CHEBI:15377"/>
        <dbReference type="ChEBI" id="CHEBI:17154"/>
        <dbReference type="ChEBI" id="CHEBI:29969"/>
        <dbReference type="ChEBI" id="CHEBI:57540"/>
        <dbReference type="ChEBI" id="CHEBI:61930"/>
        <dbReference type="ChEBI" id="CHEBI:83767"/>
        <dbReference type="EC" id="2.3.1.286"/>
    </reaction>
</comment>
<keyword evidence="4 5" id="KW-0862">Zinc</keyword>
<dbReference type="PROSITE" id="PS50305">
    <property type="entry name" value="SIRTUIN"/>
    <property type="match status" value="1"/>
</dbReference>
<feature type="binding site" evidence="4">
    <location>
        <position position="195"/>
    </location>
    <ligand>
        <name>NAD(+)</name>
        <dbReference type="ChEBI" id="CHEBI:57540"/>
    </ligand>
</feature>
<feature type="binding site" evidence="4 5">
    <location>
        <position position="156"/>
    </location>
    <ligand>
        <name>Zn(2+)</name>
        <dbReference type="ChEBI" id="CHEBI:29105"/>
    </ligand>
</feature>
<organism evidence="7 8">
    <name type="scientific">Fusibacter bizertensis</name>
    <dbReference type="NCBI Taxonomy" id="1488331"/>
    <lineage>
        <taxon>Bacteria</taxon>
        <taxon>Bacillati</taxon>
        <taxon>Bacillota</taxon>
        <taxon>Clostridia</taxon>
        <taxon>Eubacteriales</taxon>
        <taxon>Eubacteriales Family XII. Incertae Sedis</taxon>
        <taxon>Fusibacter</taxon>
    </lineage>
</organism>
<comment type="function">
    <text evidence="4">NAD-dependent protein deacetylase which modulates the activities of several enzymes which are inactive in their acetylated form.</text>
</comment>
<evidence type="ECO:0000256" key="1">
    <source>
        <dbReference type="ARBA" id="ARBA00022490"/>
    </source>
</evidence>
<feature type="binding site" evidence="4">
    <location>
        <position position="37"/>
    </location>
    <ligand>
        <name>NAD(+)</name>
        <dbReference type="ChEBI" id="CHEBI:57540"/>
    </ligand>
</feature>